<evidence type="ECO:0000259" key="2">
    <source>
        <dbReference type="Pfam" id="PF01765"/>
    </source>
</evidence>
<accession>A0AAW1S9P4</accession>
<feature type="region of interest" description="Disordered" evidence="1">
    <location>
        <begin position="1"/>
        <end position="90"/>
    </location>
</feature>
<dbReference type="InterPro" id="IPR036191">
    <property type="entry name" value="RRF_sf"/>
</dbReference>
<sequence>MRGGSHRCRTSKAKNMEKTAPKQLEDAEVKEEEGEDVEDNHRKGPMADRVDNIGAAFSEDAERRMSKAVEKTRNTFAKRKPKVPTQEEGEDEYRILRQLGEEGKVAVRNVRQKLMQELGRLERDSKVSSDEQHMLASSVQQLTDKHVAILDELIEQRSAESTKV</sequence>
<dbReference type="Proteomes" id="UP001438707">
    <property type="component" value="Unassembled WGS sequence"/>
</dbReference>
<evidence type="ECO:0000313" key="3">
    <source>
        <dbReference type="EMBL" id="KAK9842806.1"/>
    </source>
</evidence>
<dbReference type="AlphaFoldDB" id="A0AAW1S9P4"/>
<reference evidence="3 4" key="1">
    <citation type="journal article" date="2024" name="Nat. Commun.">
        <title>Phylogenomics reveals the evolutionary origins of lichenization in chlorophyte algae.</title>
        <authorList>
            <person name="Puginier C."/>
            <person name="Libourel C."/>
            <person name="Otte J."/>
            <person name="Skaloud P."/>
            <person name="Haon M."/>
            <person name="Grisel S."/>
            <person name="Petersen M."/>
            <person name="Berrin J.G."/>
            <person name="Delaux P.M."/>
            <person name="Dal Grande F."/>
            <person name="Keller J."/>
        </authorList>
    </citation>
    <scope>NUCLEOTIDE SEQUENCE [LARGE SCALE GENOMIC DNA]</scope>
    <source>
        <strain evidence="3 4">SAG 2145</strain>
    </source>
</reference>
<feature type="compositionally biased region" description="Basic residues" evidence="1">
    <location>
        <begin position="1"/>
        <end position="12"/>
    </location>
</feature>
<dbReference type="Gene3D" id="1.10.132.20">
    <property type="entry name" value="Ribosome-recycling factor"/>
    <property type="match status" value="1"/>
</dbReference>
<protein>
    <recommendedName>
        <fullName evidence="2">Ribosome recycling factor domain-containing protein</fullName>
    </recommendedName>
</protein>
<dbReference type="EMBL" id="JALJOS010000002">
    <property type="protein sequence ID" value="KAK9842806.1"/>
    <property type="molecule type" value="Genomic_DNA"/>
</dbReference>
<proteinExistence type="predicted"/>
<comment type="caution">
    <text evidence="3">The sequence shown here is derived from an EMBL/GenBank/DDBJ whole genome shotgun (WGS) entry which is preliminary data.</text>
</comment>
<dbReference type="Pfam" id="PF01765">
    <property type="entry name" value="RRF"/>
    <property type="match status" value="1"/>
</dbReference>
<dbReference type="InterPro" id="IPR023584">
    <property type="entry name" value="Ribosome_recyc_fac_dom"/>
</dbReference>
<gene>
    <name evidence="3" type="ORF">WJX74_002609</name>
</gene>
<organism evidence="3 4">
    <name type="scientific">Apatococcus lobatus</name>
    <dbReference type="NCBI Taxonomy" id="904363"/>
    <lineage>
        <taxon>Eukaryota</taxon>
        <taxon>Viridiplantae</taxon>
        <taxon>Chlorophyta</taxon>
        <taxon>core chlorophytes</taxon>
        <taxon>Trebouxiophyceae</taxon>
        <taxon>Chlorellales</taxon>
        <taxon>Chlorellaceae</taxon>
        <taxon>Apatococcus</taxon>
    </lineage>
</organism>
<evidence type="ECO:0000313" key="4">
    <source>
        <dbReference type="Proteomes" id="UP001438707"/>
    </source>
</evidence>
<evidence type="ECO:0000256" key="1">
    <source>
        <dbReference type="SAM" id="MobiDB-lite"/>
    </source>
</evidence>
<feature type="compositionally biased region" description="Basic and acidic residues" evidence="1">
    <location>
        <begin position="14"/>
        <end position="27"/>
    </location>
</feature>
<feature type="compositionally biased region" description="Basic and acidic residues" evidence="1">
    <location>
        <begin position="39"/>
        <end position="51"/>
    </location>
</feature>
<feature type="compositionally biased region" description="Basic and acidic residues" evidence="1">
    <location>
        <begin position="60"/>
        <end position="73"/>
    </location>
</feature>
<keyword evidence="4" id="KW-1185">Reference proteome</keyword>
<feature type="compositionally biased region" description="Acidic residues" evidence="1">
    <location>
        <begin position="28"/>
        <end position="38"/>
    </location>
</feature>
<name>A0AAW1S9P4_9CHLO</name>
<feature type="domain" description="Ribosome recycling factor" evidence="2">
    <location>
        <begin position="84"/>
        <end position="159"/>
    </location>
</feature>
<dbReference type="SUPFAM" id="SSF55194">
    <property type="entry name" value="Ribosome recycling factor, RRF"/>
    <property type="match status" value="1"/>
</dbReference>